<evidence type="ECO:0000313" key="2">
    <source>
        <dbReference type="Proteomes" id="UP000605201"/>
    </source>
</evidence>
<dbReference type="Proteomes" id="UP000605201">
    <property type="component" value="Unassembled WGS sequence"/>
</dbReference>
<gene>
    <name evidence="1" type="ORF">H8D96_12430</name>
</gene>
<reference evidence="1 2" key="1">
    <citation type="submission" date="2020-08" db="EMBL/GenBank/DDBJ databases">
        <title>Bridging the membrane lipid divide: bacteria of the FCB group superphylum have the potential to synthesize archaeal ether lipids.</title>
        <authorList>
            <person name="Villanueva L."/>
            <person name="Von Meijenfeldt F.A.B."/>
            <person name="Westbye A.B."/>
            <person name="Yadav S."/>
            <person name="Hopmans E.C."/>
            <person name="Dutilh B.E."/>
            <person name="Sinninghe Damste J.S."/>
        </authorList>
    </citation>
    <scope>NUCLEOTIDE SEQUENCE [LARGE SCALE GENOMIC DNA]</scope>
    <source>
        <strain evidence="1">NIOZ-UU17</strain>
    </source>
</reference>
<organism evidence="1 2">
    <name type="scientific">Candidatus Desulfatibia vada</name>
    <dbReference type="NCBI Taxonomy" id="2841696"/>
    <lineage>
        <taxon>Bacteria</taxon>
        <taxon>Pseudomonadati</taxon>
        <taxon>Thermodesulfobacteriota</taxon>
        <taxon>Desulfobacteria</taxon>
        <taxon>Desulfobacterales</taxon>
        <taxon>Desulfobacterales incertae sedis</taxon>
        <taxon>Candidatus Desulfatibia</taxon>
    </lineage>
</organism>
<sequence length="105" mass="12451">MQTFIETFPISKETGKILLQVCEKYNIRHEKEIVDIYRHKPDLFFEEKNFSKECWNEISTILSDPSNPYMPKDSVISFKKATLIVKRNKLIEELAELSKDIRQIT</sequence>
<comment type="caution">
    <text evidence="1">The sequence shown here is derived from an EMBL/GenBank/DDBJ whole genome shotgun (WGS) entry which is preliminary data.</text>
</comment>
<dbReference type="EMBL" id="JACNIG010000244">
    <property type="protein sequence ID" value="MBC8432710.1"/>
    <property type="molecule type" value="Genomic_DNA"/>
</dbReference>
<name>A0A8J6TSZ1_9BACT</name>
<dbReference type="AlphaFoldDB" id="A0A8J6TSZ1"/>
<evidence type="ECO:0000313" key="1">
    <source>
        <dbReference type="EMBL" id="MBC8432710.1"/>
    </source>
</evidence>
<accession>A0A8J6TSZ1</accession>
<proteinExistence type="predicted"/>
<protein>
    <submittedName>
        <fullName evidence="1">Uncharacterized protein</fullName>
    </submittedName>
</protein>